<dbReference type="EMBL" id="LAZR01030325">
    <property type="protein sequence ID" value="KKL56954.1"/>
    <property type="molecule type" value="Genomic_DNA"/>
</dbReference>
<accession>A0A0F9D5V6</accession>
<sequence>MKALLFEHGMLEEDAENVLRLAEDDPSMESMKARWNDAECYPPQMFAVWWVSLKAVAVKWIDANMPQAWYRAMFAEGSTPAPALDETEE</sequence>
<evidence type="ECO:0000313" key="1">
    <source>
        <dbReference type="EMBL" id="KKL56954.1"/>
    </source>
</evidence>
<reference evidence="1" key="1">
    <citation type="journal article" date="2015" name="Nature">
        <title>Complex archaea that bridge the gap between prokaryotes and eukaryotes.</title>
        <authorList>
            <person name="Spang A."/>
            <person name="Saw J.H."/>
            <person name="Jorgensen S.L."/>
            <person name="Zaremba-Niedzwiedzka K."/>
            <person name="Martijn J."/>
            <person name="Lind A.E."/>
            <person name="van Eijk R."/>
            <person name="Schleper C."/>
            <person name="Guy L."/>
            <person name="Ettema T.J."/>
        </authorList>
    </citation>
    <scope>NUCLEOTIDE SEQUENCE</scope>
</reference>
<organism evidence="1">
    <name type="scientific">marine sediment metagenome</name>
    <dbReference type="NCBI Taxonomy" id="412755"/>
    <lineage>
        <taxon>unclassified sequences</taxon>
        <taxon>metagenomes</taxon>
        <taxon>ecological metagenomes</taxon>
    </lineage>
</organism>
<name>A0A0F9D5V6_9ZZZZ</name>
<protein>
    <submittedName>
        <fullName evidence="1">Uncharacterized protein</fullName>
    </submittedName>
</protein>
<gene>
    <name evidence="1" type="ORF">LCGC14_2240270</name>
</gene>
<proteinExistence type="predicted"/>
<dbReference type="AlphaFoldDB" id="A0A0F9D5V6"/>
<comment type="caution">
    <text evidence="1">The sequence shown here is derived from an EMBL/GenBank/DDBJ whole genome shotgun (WGS) entry which is preliminary data.</text>
</comment>